<dbReference type="AlphaFoldDB" id="Q2R321"/>
<dbReference type="PANTHER" id="PTHR10775:SF182">
    <property type="entry name" value="TRANSPOSON, EN_SPM-LIKE, TRANSPOSASE-ASSOCIATED DOMAIN PROTEIN-RELATED"/>
    <property type="match status" value="1"/>
</dbReference>
<gene>
    <name evidence="1" type="ordered locus">LOC_Os11g33420</name>
</gene>
<dbReference type="EMBL" id="DP000010">
    <property type="protein sequence ID" value="ABA94131.1"/>
    <property type="molecule type" value="Genomic_DNA"/>
</dbReference>
<organism evidence="1">
    <name type="scientific">Oryza sativa subsp. japonica</name>
    <name type="common">Rice</name>
    <dbReference type="NCBI Taxonomy" id="39947"/>
    <lineage>
        <taxon>Eukaryota</taxon>
        <taxon>Viridiplantae</taxon>
        <taxon>Streptophyta</taxon>
        <taxon>Embryophyta</taxon>
        <taxon>Tracheophyta</taxon>
        <taxon>Spermatophyta</taxon>
        <taxon>Magnoliopsida</taxon>
        <taxon>Liliopsida</taxon>
        <taxon>Poales</taxon>
        <taxon>Poaceae</taxon>
        <taxon>BOP clade</taxon>
        <taxon>Oryzoideae</taxon>
        <taxon>Oryzeae</taxon>
        <taxon>Oryzinae</taxon>
        <taxon>Oryza</taxon>
        <taxon>Oryza sativa</taxon>
    </lineage>
</organism>
<reference evidence="1" key="1">
    <citation type="journal article" date="2005" name="BMC Biol.">
        <title>The sequence of rice chromosomes 11 and 12, rich in disease resistance genes and recent gene duplications.</title>
        <authorList>
            <consortium name="The rice chromosomes 11 and 12 sequencing consortia"/>
        </authorList>
    </citation>
    <scope>NUCLEOTIDE SEQUENCE [LARGE SCALE GENOMIC DNA]</scope>
</reference>
<dbReference type="Pfam" id="PF02992">
    <property type="entry name" value="Transposase_21"/>
    <property type="match status" value="1"/>
</dbReference>
<name>Q2R321_ORYSJ</name>
<accession>Q2R321</accession>
<dbReference type="PANTHER" id="PTHR10775">
    <property type="entry name" value="OS08G0208400 PROTEIN"/>
    <property type="match status" value="1"/>
</dbReference>
<reference evidence="1" key="3">
    <citation type="submission" date="2006-01" db="EMBL/GenBank/DDBJ databases">
        <authorList>
            <person name="Buell R."/>
        </authorList>
    </citation>
    <scope>NUCLEOTIDE SEQUENCE</scope>
</reference>
<sequence length="217" mass="25109">MTYLPGSNMLVYMWHRCFLRTDHKYRKMTSKFNRTEENDPPPKPTTEEKICAMTEKIQCVFGKCPKKCSKGTMHKKPDDELPPPFKKHLIFVKYLPCWKDLESHHAIDVMHLEKNVFDNTIGTLLDVPSKTKDGLQSWADLGEMGIREELYPTEGKKNGNVYLPLACFTLILEEKKAICKSLRDVKVPIGFSSNIRLLVSIKKIYQYPVIIHMTVMS</sequence>
<evidence type="ECO:0000313" key="1">
    <source>
        <dbReference type="EMBL" id="ABA94131.1"/>
    </source>
</evidence>
<protein>
    <submittedName>
        <fullName evidence="1">Transposon protein, putative, CACTA, En/Spm sub-class</fullName>
    </submittedName>
</protein>
<proteinExistence type="predicted"/>
<dbReference type="InterPro" id="IPR004242">
    <property type="entry name" value="Transposase_21"/>
</dbReference>
<reference evidence="1" key="2">
    <citation type="submission" date="2005-04" db="EMBL/GenBank/DDBJ databases">
        <authorList>
            <person name="Buell C.R."/>
            <person name="Wing R.A."/>
            <person name="McCombie W.A."/>
            <person name="Ouyang S."/>
        </authorList>
    </citation>
    <scope>NUCLEOTIDE SEQUENCE</scope>
</reference>